<comment type="caution">
    <text evidence="1">The sequence shown here is derived from an EMBL/GenBank/DDBJ whole genome shotgun (WGS) entry which is preliminary data.</text>
</comment>
<evidence type="ECO:0000313" key="2">
    <source>
        <dbReference type="Proteomes" id="UP000799755"/>
    </source>
</evidence>
<keyword evidence="2" id="KW-1185">Reference proteome</keyword>
<reference evidence="1" key="1">
    <citation type="journal article" date="2020" name="Stud. Mycol.">
        <title>101 Dothideomycetes genomes: a test case for predicting lifestyles and emergence of pathogens.</title>
        <authorList>
            <person name="Haridas S."/>
            <person name="Albert R."/>
            <person name="Binder M."/>
            <person name="Bloem J."/>
            <person name="Labutti K."/>
            <person name="Salamov A."/>
            <person name="Andreopoulos B."/>
            <person name="Baker S."/>
            <person name="Barry K."/>
            <person name="Bills G."/>
            <person name="Bluhm B."/>
            <person name="Cannon C."/>
            <person name="Castanera R."/>
            <person name="Culley D."/>
            <person name="Daum C."/>
            <person name="Ezra D."/>
            <person name="Gonzalez J."/>
            <person name="Henrissat B."/>
            <person name="Kuo A."/>
            <person name="Liang C."/>
            <person name="Lipzen A."/>
            <person name="Lutzoni F."/>
            <person name="Magnuson J."/>
            <person name="Mondo S."/>
            <person name="Nolan M."/>
            <person name="Ohm R."/>
            <person name="Pangilinan J."/>
            <person name="Park H.-J."/>
            <person name="Ramirez L."/>
            <person name="Alfaro M."/>
            <person name="Sun H."/>
            <person name="Tritt A."/>
            <person name="Yoshinaga Y."/>
            <person name="Zwiers L.-H."/>
            <person name="Turgeon B."/>
            <person name="Goodwin S."/>
            <person name="Spatafora J."/>
            <person name="Crous P."/>
            <person name="Grigoriev I."/>
        </authorList>
    </citation>
    <scope>NUCLEOTIDE SEQUENCE</scope>
    <source>
        <strain evidence="1">ATCC 200398</strain>
    </source>
</reference>
<name>A0ACB6R7P2_9PLEO</name>
<dbReference type="EMBL" id="MU003496">
    <property type="protein sequence ID" value="KAF2475201.1"/>
    <property type="molecule type" value="Genomic_DNA"/>
</dbReference>
<dbReference type="Proteomes" id="UP000799755">
    <property type="component" value="Unassembled WGS sequence"/>
</dbReference>
<protein>
    <submittedName>
        <fullName evidence="1">LexA/Signal peptidase</fullName>
    </submittedName>
</protein>
<evidence type="ECO:0000313" key="1">
    <source>
        <dbReference type="EMBL" id="KAF2475201.1"/>
    </source>
</evidence>
<gene>
    <name evidence="1" type="ORF">BDR25DRAFT_254067</name>
</gene>
<organism evidence="1 2">
    <name type="scientific">Lindgomyces ingoldianus</name>
    <dbReference type="NCBI Taxonomy" id="673940"/>
    <lineage>
        <taxon>Eukaryota</taxon>
        <taxon>Fungi</taxon>
        <taxon>Dikarya</taxon>
        <taxon>Ascomycota</taxon>
        <taxon>Pezizomycotina</taxon>
        <taxon>Dothideomycetes</taxon>
        <taxon>Pleosporomycetidae</taxon>
        <taxon>Pleosporales</taxon>
        <taxon>Lindgomycetaceae</taxon>
        <taxon>Lindgomyces</taxon>
    </lineage>
</organism>
<accession>A0ACB6R7P2</accession>
<proteinExistence type="predicted"/>
<sequence length="212" mass="23695">MSLRATSALLTRFRARIPPSLRVRRVTDSGHQRTLFGHAVLIAELSILTHLTFKYLFSITPTNGISMMPTIPHSYRHSPLILTSHLHRRGRRIKVGDIITYQHPIIPHSAGAKRVIGMPGDFVSVVTPGRDEFGEEGEFGSVREELIRVPEGHCWVAGDNLEWSRDSRVFGPVPLALVKGKVVALILPWGQRRWFGDGVEDVKDMHGVVTTV</sequence>